<dbReference type="VEuPathDB" id="FungiDB:PMAA_030200"/>
<evidence type="ECO:0000256" key="2">
    <source>
        <dbReference type="SAM" id="Phobius"/>
    </source>
</evidence>
<keyword evidence="4" id="KW-1185">Reference proteome</keyword>
<dbReference type="AlphaFoldDB" id="B6Q432"/>
<accession>B6Q432</accession>
<feature type="transmembrane region" description="Helical" evidence="2">
    <location>
        <begin position="21"/>
        <end position="39"/>
    </location>
</feature>
<protein>
    <submittedName>
        <fullName evidence="3">Uncharacterized protein</fullName>
    </submittedName>
</protein>
<feature type="region of interest" description="Disordered" evidence="1">
    <location>
        <begin position="274"/>
        <end position="300"/>
    </location>
</feature>
<organism evidence="3 4">
    <name type="scientific">Talaromyces marneffei (strain ATCC 18224 / CBS 334.59 / QM 7333)</name>
    <name type="common">Penicillium marneffei</name>
    <dbReference type="NCBI Taxonomy" id="441960"/>
    <lineage>
        <taxon>Eukaryota</taxon>
        <taxon>Fungi</taxon>
        <taxon>Dikarya</taxon>
        <taxon>Ascomycota</taxon>
        <taxon>Pezizomycotina</taxon>
        <taxon>Eurotiomycetes</taxon>
        <taxon>Eurotiomycetidae</taxon>
        <taxon>Eurotiales</taxon>
        <taxon>Trichocomaceae</taxon>
        <taxon>Talaromyces</taxon>
        <taxon>Talaromyces sect. Talaromyces</taxon>
    </lineage>
</organism>
<reference evidence="4" key="1">
    <citation type="journal article" date="2015" name="Genome Announc.">
        <title>Genome sequence of the AIDS-associated pathogen Penicillium marneffei (ATCC18224) and its near taxonomic relative Talaromyces stipitatus (ATCC10500).</title>
        <authorList>
            <person name="Nierman W.C."/>
            <person name="Fedorova-Abrams N.D."/>
            <person name="Andrianopoulos A."/>
        </authorList>
    </citation>
    <scope>NUCLEOTIDE SEQUENCE [LARGE SCALE GENOMIC DNA]</scope>
    <source>
        <strain evidence="4">ATCC 18224 / CBS 334.59 / QM 7333</strain>
    </source>
</reference>
<evidence type="ECO:0000313" key="4">
    <source>
        <dbReference type="Proteomes" id="UP000001294"/>
    </source>
</evidence>
<dbReference type="PhylomeDB" id="B6Q432"/>
<dbReference type="Proteomes" id="UP000001294">
    <property type="component" value="Unassembled WGS sequence"/>
</dbReference>
<proteinExistence type="predicted"/>
<dbReference type="EMBL" id="DS995899">
    <property type="protein sequence ID" value="EEA28204.1"/>
    <property type="molecule type" value="Genomic_DNA"/>
</dbReference>
<feature type="region of interest" description="Disordered" evidence="1">
    <location>
        <begin position="230"/>
        <end position="258"/>
    </location>
</feature>
<feature type="compositionally biased region" description="Polar residues" evidence="1">
    <location>
        <begin position="131"/>
        <end position="143"/>
    </location>
</feature>
<keyword evidence="2" id="KW-0472">Membrane</keyword>
<gene>
    <name evidence="3" type="ORF">PMAA_030200</name>
</gene>
<sequence>MNSKSHIIASKKSSTGLNMDAPYWIITICALLIIAPAVVQAQANTQQSSDESGSDWGESNSFVGKNTRIIIIVVSVVAGTVVIFAIASSILYVIAKRRQWAVRETIRRSTRRMADAIKSPLTPRFPRPAGESSTGQTPSYTRQQSRRARQNWYSRGMTRIAEEGGSSQTQYILKDDDDISGLINSQASRESSERYVTATKSTWGHSHSESNDSYTNNISAKSYFFDFGSKPAGGSNSPKKTQKSKQKKKPDFDLERGIELGATDHIKVTVSLSTTKDSDKLAAENPSKKSWGSLFSFGQR</sequence>
<feature type="transmembrane region" description="Helical" evidence="2">
    <location>
        <begin position="69"/>
        <end position="94"/>
    </location>
</feature>
<feature type="compositionally biased region" description="Basic and acidic residues" evidence="1">
    <location>
        <begin position="249"/>
        <end position="258"/>
    </location>
</feature>
<keyword evidence="2" id="KW-1133">Transmembrane helix</keyword>
<keyword evidence="2" id="KW-0812">Transmembrane</keyword>
<evidence type="ECO:0000256" key="1">
    <source>
        <dbReference type="SAM" id="MobiDB-lite"/>
    </source>
</evidence>
<dbReference type="HOGENOM" id="CLU_927828_0_0_1"/>
<name>B6Q432_TALMQ</name>
<feature type="region of interest" description="Disordered" evidence="1">
    <location>
        <begin position="119"/>
        <end position="151"/>
    </location>
</feature>
<dbReference type="OrthoDB" id="5425637at2759"/>
<evidence type="ECO:0000313" key="3">
    <source>
        <dbReference type="EMBL" id="EEA28204.1"/>
    </source>
</evidence>